<name>A0ABU6QEK8_9FABA</name>
<keyword evidence="3" id="KW-1185">Reference proteome</keyword>
<protein>
    <submittedName>
        <fullName evidence="2">Uncharacterized protein</fullName>
    </submittedName>
</protein>
<comment type="caution">
    <text evidence="2">The sequence shown here is derived from an EMBL/GenBank/DDBJ whole genome shotgun (WGS) entry which is preliminary data.</text>
</comment>
<evidence type="ECO:0000313" key="3">
    <source>
        <dbReference type="Proteomes" id="UP001341840"/>
    </source>
</evidence>
<dbReference type="Proteomes" id="UP001341840">
    <property type="component" value="Unassembled WGS sequence"/>
</dbReference>
<reference evidence="2 3" key="1">
    <citation type="journal article" date="2023" name="Plants (Basel)">
        <title>Bridging the Gap: Combining Genomics and Transcriptomics Approaches to Understand Stylosanthes scabra, an Orphan Legume from the Brazilian Caatinga.</title>
        <authorList>
            <person name="Ferreira-Neto J.R.C."/>
            <person name="da Silva M.D."/>
            <person name="Binneck E."/>
            <person name="de Melo N.F."/>
            <person name="da Silva R.H."/>
            <person name="de Melo A.L.T.M."/>
            <person name="Pandolfi V."/>
            <person name="Bustamante F.O."/>
            <person name="Brasileiro-Vidal A.C."/>
            <person name="Benko-Iseppon A.M."/>
        </authorList>
    </citation>
    <scope>NUCLEOTIDE SEQUENCE [LARGE SCALE GENOMIC DNA]</scope>
    <source>
        <tissue evidence="2">Leaves</tissue>
    </source>
</reference>
<sequence>MARNSSETLVLIITILIIGLIILSGNSDLDGSFGRPSPPRGNNNIRKEHWPPGYYGEDDQDLMECIEECENMLKRGEFNEQYMKICIVLCKEYSKFPSHH</sequence>
<organism evidence="2 3">
    <name type="scientific">Stylosanthes scabra</name>
    <dbReference type="NCBI Taxonomy" id="79078"/>
    <lineage>
        <taxon>Eukaryota</taxon>
        <taxon>Viridiplantae</taxon>
        <taxon>Streptophyta</taxon>
        <taxon>Embryophyta</taxon>
        <taxon>Tracheophyta</taxon>
        <taxon>Spermatophyta</taxon>
        <taxon>Magnoliopsida</taxon>
        <taxon>eudicotyledons</taxon>
        <taxon>Gunneridae</taxon>
        <taxon>Pentapetalae</taxon>
        <taxon>rosids</taxon>
        <taxon>fabids</taxon>
        <taxon>Fabales</taxon>
        <taxon>Fabaceae</taxon>
        <taxon>Papilionoideae</taxon>
        <taxon>50 kb inversion clade</taxon>
        <taxon>dalbergioids sensu lato</taxon>
        <taxon>Dalbergieae</taxon>
        <taxon>Pterocarpus clade</taxon>
        <taxon>Stylosanthes</taxon>
    </lineage>
</organism>
<gene>
    <name evidence="2" type="ORF">PIB30_038485</name>
</gene>
<evidence type="ECO:0000313" key="2">
    <source>
        <dbReference type="EMBL" id="MED6109962.1"/>
    </source>
</evidence>
<dbReference type="EMBL" id="JASCZI010000199">
    <property type="protein sequence ID" value="MED6109962.1"/>
    <property type="molecule type" value="Genomic_DNA"/>
</dbReference>
<evidence type="ECO:0000256" key="1">
    <source>
        <dbReference type="SAM" id="MobiDB-lite"/>
    </source>
</evidence>
<feature type="region of interest" description="Disordered" evidence="1">
    <location>
        <begin position="32"/>
        <end position="53"/>
    </location>
</feature>
<accession>A0ABU6QEK8</accession>
<proteinExistence type="predicted"/>